<dbReference type="OrthoDB" id="3553260at2759"/>
<organism evidence="2 3">
    <name type="scientific">Cadophora malorum</name>
    <dbReference type="NCBI Taxonomy" id="108018"/>
    <lineage>
        <taxon>Eukaryota</taxon>
        <taxon>Fungi</taxon>
        <taxon>Dikarya</taxon>
        <taxon>Ascomycota</taxon>
        <taxon>Pezizomycotina</taxon>
        <taxon>Leotiomycetes</taxon>
        <taxon>Helotiales</taxon>
        <taxon>Ploettnerulaceae</taxon>
        <taxon>Cadophora</taxon>
    </lineage>
</organism>
<feature type="region of interest" description="Disordered" evidence="1">
    <location>
        <begin position="1"/>
        <end position="22"/>
    </location>
</feature>
<dbReference type="PANTHER" id="PTHR42087">
    <property type="entry name" value="ILP IS AN APOPTOSIS INHIBITOR"/>
    <property type="match status" value="1"/>
</dbReference>
<sequence length="212" mass="24909">MWDGANHPGRTERATGDGQSYGPHLDLDQHPVAYEKCWRYFVDHGQYSTSVQSLCELMNIRLPFEKHKPRLLTVPFWWLLKEKRSSHKVSLIPYMRRLVCTGNDTDKILEDFFGSCYSRGVANLRKQERRNYLLTAKSTTWDIVKSAYDMGSEEKVPYLVPLREATEEDILDTESHWSEWLAMGDWMLGPRRPSSLEFIKIEDHMEEHEARN</sequence>
<reference evidence="2" key="1">
    <citation type="submission" date="2021-02" db="EMBL/GenBank/DDBJ databases">
        <title>Genome sequence Cadophora malorum strain M34.</title>
        <authorList>
            <person name="Stefanovic E."/>
            <person name="Vu D."/>
            <person name="Scully C."/>
            <person name="Dijksterhuis J."/>
            <person name="Roader J."/>
            <person name="Houbraken J."/>
        </authorList>
    </citation>
    <scope>NUCLEOTIDE SEQUENCE</scope>
    <source>
        <strain evidence="2">M34</strain>
    </source>
</reference>
<keyword evidence="3" id="KW-1185">Reference proteome</keyword>
<dbReference type="Proteomes" id="UP000664132">
    <property type="component" value="Unassembled WGS sequence"/>
</dbReference>
<dbReference type="AlphaFoldDB" id="A0A8H7WKL2"/>
<comment type="caution">
    <text evidence="2">The sequence shown here is derived from an EMBL/GenBank/DDBJ whole genome shotgun (WGS) entry which is preliminary data.</text>
</comment>
<gene>
    <name evidence="2" type="ORF">IFR04_000254</name>
</gene>
<dbReference type="EMBL" id="JAFJYH010000001">
    <property type="protein sequence ID" value="KAG4426823.1"/>
    <property type="molecule type" value="Genomic_DNA"/>
</dbReference>
<evidence type="ECO:0000313" key="2">
    <source>
        <dbReference type="EMBL" id="KAG4426823.1"/>
    </source>
</evidence>
<evidence type="ECO:0000313" key="3">
    <source>
        <dbReference type="Proteomes" id="UP000664132"/>
    </source>
</evidence>
<name>A0A8H7WKL2_9HELO</name>
<dbReference type="InterPro" id="IPR053267">
    <property type="entry name" value="Verrucosidin_biosynth-assoc"/>
</dbReference>
<dbReference type="PANTHER" id="PTHR42087:SF2">
    <property type="match status" value="1"/>
</dbReference>
<accession>A0A8H7WKL2</accession>
<evidence type="ECO:0000256" key="1">
    <source>
        <dbReference type="SAM" id="MobiDB-lite"/>
    </source>
</evidence>
<protein>
    <submittedName>
        <fullName evidence="2">Uncharacterized protein</fullName>
    </submittedName>
</protein>
<proteinExistence type="predicted"/>